<comment type="caution">
    <text evidence="2">The sequence shown here is derived from an EMBL/GenBank/DDBJ whole genome shotgun (WGS) entry which is preliminary data.</text>
</comment>
<dbReference type="EMBL" id="DRNB01000026">
    <property type="protein sequence ID" value="HHJ63433.1"/>
    <property type="molecule type" value="Genomic_DNA"/>
</dbReference>
<dbReference type="PANTHER" id="PTHR42663:SF6">
    <property type="entry name" value="HYDROLASE C777.06C-RELATED"/>
    <property type="match status" value="1"/>
</dbReference>
<dbReference type="GO" id="GO:0006198">
    <property type="term" value="P:cAMP catabolic process"/>
    <property type="evidence" value="ECO:0007669"/>
    <property type="project" value="InterPro"/>
</dbReference>
<proteinExistence type="predicted"/>
<dbReference type="SMART" id="SM00849">
    <property type="entry name" value="Lactamase_B"/>
    <property type="match status" value="1"/>
</dbReference>
<reference evidence="2" key="1">
    <citation type="journal article" date="2020" name="mSystems">
        <title>Genome- and Community-Level Interaction Insights into Carbon Utilization and Element Cycling Functions of Hydrothermarchaeota in Hydrothermal Sediment.</title>
        <authorList>
            <person name="Zhou Z."/>
            <person name="Liu Y."/>
            <person name="Xu W."/>
            <person name="Pan J."/>
            <person name="Luo Z.H."/>
            <person name="Li M."/>
        </authorList>
    </citation>
    <scope>NUCLEOTIDE SEQUENCE [LARGE SCALE GENOMIC DNA]</scope>
    <source>
        <strain evidence="2">HyVt-501</strain>
    </source>
</reference>
<dbReference type="CDD" id="cd07735">
    <property type="entry name" value="class_II_PDE_MBL-fold"/>
    <property type="match status" value="1"/>
</dbReference>
<dbReference type="Pfam" id="PF12706">
    <property type="entry name" value="Lactamase_B_2"/>
    <property type="match status" value="1"/>
</dbReference>
<evidence type="ECO:0000313" key="2">
    <source>
        <dbReference type="EMBL" id="HHJ63433.1"/>
    </source>
</evidence>
<dbReference type="InterPro" id="IPR001279">
    <property type="entry name" value="Metallo-B-lactamas"/>
</dbReference>
<dbReference type="InterPro" id="IPR036866">
    <property type="entry name" value="RibonucZ/Hydroxyglut_hydro"/>
</dbReference>
<dbReference type="GO" id="GO:0004115">
    <property type="term" value="F:3',5'-cyclic-AMP phosphodiesterase activity"/>
    <property type="evidence" value="ECO:0007669"/>
    <property type="project" value="InterPro"/>
</dbReference>
<sequence length="254" mass="29461">MRIKILGAYGGRFGDLGTTCIQISESILIDAGNIMRSLGENCLLVNHVLLTHAHLDHIVDIPFMIDYTFRYREQPLEIIGCRETLSAVRDYVMNWNIWPEFSSIRLINSGDFAVSYTPIEPLKSFQLEGFEITPFRSNHTIPTLGYVVKKENRGFLFTGDTYKNPQIWRRLNEDREIKALITEVSYPSYMHNLAEVSKHYTPKILEEELRMLRRDDVEIYIMHLKPNSMSELLREIPQVLPDVKILSDGDEIII</sequence>
<protein>
    <submittedName>
        <fullName evidence="2">3',5'-cyclic-nucleotide phosphodiesterase</fullName>
    </submittedName>
</protein>
<gene>
    <name evidence="2" type="ORF">ENJ61_00840</name>
</gene>
<name>A0A7C5Q1T7_AQUAO</name>
<feature type="domain" description="Metallo-beta-lactamase" evidence="1">
    <location>
        <begin position="17"/>
        <end position="223"/>
    </location>
</feature>
<dbReference type="Gene3D" id="3.60.15.10">
    <property type="entry name" value="Ribonuclease Z/Hydroxyacylglutathione hydrolase-like"/>
    <property type="match status" value="1"/>
</dbReference>
<dbReference type="AlphaFoldDB" id="A0A7C5Q1T7"/>
<evidence type="ECO:0000259" key="1">
    <source>
        <dbReference type="SMART" id="SM00849"/>
    </source>
</evidence>
<accession>A0A7C5Q1T7</accession>
<dbReference type="SUPFAM" id="SSF56281">
    <property type="entry name" value="Metallo-hydrolase/oxidoreductase"/>
    <property type="match status" value="1"/>
</dbReference>
<dbReference type="PANTHER" id="PTHR42663">
    <property type="entry name" value="HYDROLASE C777.06C-RELATED-RELATED"/>
    <property type="match status" value="1"/>
</dbReference>
<dbReference type="PRINTS" id="PR00388">
    <property type="entry name" value="PDIESTERASE2"/>
</dbReference>
<organism evidence="2">
    <name type="scientific">Aquifex aeolicus</name>
    <dbReference type="NCBI Taxonomy" id="63363"/>
    <lineage>
        <taxon>Bacteria</taxon>
        <taxon>Pseudomonadati</taxon>
        <taxon>Aquificota</taxon>
        <taxon>Aquificia</taxon>
        <taxon>Aquificales</taxon>
        <taxon>Aquificaceae</taxon>
        <taxon>Aquifex</taxon>
    </lineage>
</organism>
<dbReference type="InterPro" id="IPR000396">
    <property type="entry name" value="Pdiesterase2"/>
</dbReference>
<dbReference type="Proteomes" id="UP000885792">
    <property type="component" value="Unassembled WGS sequence"/>
</dbReference>